<dbReference type="CDD" id="cd00093">
    <property type="entry name" value="HTH_XRE"/>
    <property type="match status" value="1"/>
</dbReference>
<organism evidence="2 3">
    <name type="scientific">Billgrantia bachuensis</name>
    <dbReference type="NCBI Taxonomy" id="2717286"/>
    <lineage>
        <taxon>Bacteria</taxon>
        <taxon>Pseudomonadati</taxon>
        <taxon>Pseudomonadota</taxon>
        <taxon>Gammaproteobacteria</taxon>
        <taxon>Oceanospirillales</taxon>
        <taxon>Halomonadaceae</taxon>
        <taxon>Billgrantia</taxon>
    </lineage>
</organism>
<keyword evidence="1" id="KW-1133">Transmembrane helix</keyword>
<dbReference type="SUPFAM" id="SSF47413">
    <property type="entry name" value="lambda repressor-like DNA-binding domains"/>
    <property type="match status" value="1"/>
</dbReference>
<proteinExistence type="predicted"/>
<dbReference type="RefSeq" id="WP_167110090.1">
    <property type="nucleotide sequence ID" value="NZ_JAAQTO010000002.1"/>
</dbReference>
<name>A0ABX0PN02_9GAMM</name>
<keyword evidence="1" id="KW-0472">Membrane</keyword>
<dbReference type="Gene3D" id="1.10.260.40">
    <property type="entry name" value="lambda repressor-like DNA-binding domains"/>
    <property type="match status" value="1"/>
</dbReference>
<dbReference type="InterPro" id="IPR001387">
    <property type="entry name" value="Cro/C1-type_HTH"/>
</dbReference>
<dbReference type="Proteomes" id="UP001318321">
    <property type="component" value="Unassembled WGS sequence"/>
</dbReference>
<gene>
    <name evidence="2" type="ORF">HBJ55_00885</name>
</gene>
<dbReference type="EMBL" id="JAAQTO010000002">
    <property type="protein sequence ID" value="NIC03985.1"/>
    <property type="molecule type" value="Genomic_DNA"/>
</dbReference>
<comment type="caution">
    <text evidence="2">The sequence shown here is derived from an EMBL/GenBank/DDBJ whole genome shotgun (WGS) entry which is preliminary data.</text>
</comment>
<evidence type="ECO:0000313" key="2">
    <source>
        <dbReference type="EMBL" id="NIC03985.1"/>
    </source>
</evidence>
<keyword evidence="3" id="KW-1185">Reference proteome</keyword>
<accession>A0ABX0PN02</accession>
<feature type="transmembrane region" description="Helical" evidence="1">
    <location>
        <begin position="89"/>
        <end position="109"/>
    </location>
</feature>
<evidence type="ECO:0000256" key="1">
    <source>
        <dbReference type="SAM" id="Phobius"/>
    </source>
</evidence>
<sequence length="112" mass="12291">MNTIELLTKLRAHYGGASDYRVAKELGIQPQTVYHWKSGRSGMSDDVGIRAAEILGLDPDLVLLDLHIEREEGNVTSPIWRSIRNRLEVAAMPVVVGFAGYWGGVLFGGPLT</sequence>
<protein>
    <submittedName>
        <fullName evidence="2">Helix-turn-helix domain-containing protein</fullName>
    </submittedName>
</protein>
<dbReference type="InterPro" id="IPR010982">
    <property type="entry name" value="Lambda_DNA-bd_dom_sf"/>
</dbReference>
<evidence type="ECO:0000313" key="3">
    <source>
        <dbReference type="Proteomes" id="UP001318321"/>
    </source>
</evidence>
<keyword evidence="1" id="KW-0812">Transmembrane</keyword>
<reference evidence="2 3" key="1">
    <citation type="submission" date="2020-03" db="EMBL/GenBank/DDBJ databases">
        <title>Identification of Halomonas strains.</title>
        <authorList>
            <person name="Xiao Z."/>
            <person name="Dong F."/>
            <person name="Wang Z."/>
            <person name="Zhao J.-Y."/>
        </authorList>
    </citation>
    <scope>NUCLEOTIDE SEQUENCE [LARGE SCALE GENOMIC DNA]</scope>
    <source>
        <strain evidence="2 3">DX6</strain>
    </source>
</reference>